<dbReference type="AlphaFoldDB" id="A0A0E9WD85"/>
<accession>A0A0E9WD85</accession>
<keyword evidence="1" id="KW-1133">Transmembrane helix</keyword>
<name>A0A0E9WD85_ANGAN</name>
<sequence>MSQTVAFGFFFTDHRIHLSSTAVVFLGLNCTVFESTLLLLFFKDFPN</sequence>
<dbReference type="EMBL" id="GBXM01021119">
    <property type="protein sequence ID" value="JAH87458.1"/>
    <property type="molecule type" value="Transcribed_RNA"/>
</dbReference>
<evidence type="ECO:0000313" key="2">
    <source>
        <dbReference type="EMBL" id="JAH87458.1"/>
    </source>
</evidence>
<reference evidence="2" key="2">
    <citation type="journal article" date="2015" name="Fish Shellfish Immunol.">
        <title>Early steps in the European eel (Anguilla anguilla)-Vibrio vulnificus interaction in the gills: Role of the RtxA13 toxin.</title>
        <authorList>
            <person name="Callol A."/>
            <person name="Pajuelo D."/>
            <person name="Ebbesson L."/>
            <person name="Teles M."/>
            <person name="MacKenzie S."/>
            <person name="Amaro C."/>
        </authorList>
    </citation>
    <scope>NUCLEOTIDE SEQUENCE</scope>
</reference>
<protein>
    <submittedName>
        <fullName evidence="2">Uncharacterized protein</fullName>
    </submittedName>
</protein>
<evidence type="ECO:0000256" key="1">
    <source>
        <dbReference type="SAM" id="Phobius"/>
    </source>
</evidence>
<feature type="transmembrane region" description="Helical" evidence="1">
    <location>
        <begin position="20"/>
        <end position="42"/>
    </location>
</feature>
<organism evidence="2">
    <name type="scientific">Anguilla anguilla</name>
    <name type="common">European freshwater eel</name>
    <name type="synonym">Muraena anguilla</name>
    <dbReference type="NCBI Taxonomy" id="7936"/>
    <lineage>
        <taxon>Eukaryota</taxon>
        <taxon>Metazoa</taxon>
        <taxon>Chordata</taxon>
        <taxon>Craniata</taxon>
        <taxon>Vertebrata</taxon>
        <taxon>Euteleostomi</taxon>
        <taxon>Actinopterygii</taxon>
        <taxon>Neopterygii</taxon>
        <taxon>Teleostei</taxon>
        <taxon>Anguilliformes</taxon>
        <taxon>Anguillidae</taxon>
        <taxon>Anguilla</taxon>
    </lineage>
</organism>
<keyword evidence="1" id="KW-0472">Membrane</keyword>
<reference evidence="2" key="1">
    <citation type="submission" date="2014-11" db="EMBL/GenBank/DDBJ databases">
        <authorList>
            <person name="Amaro Gonzalez C."/>
        </authorList>
    </citation>
    <scope>NUCLEOTIDE SEQUENCE</scope>
</reference>
<keyword evidence="1" id="KW-0812">Transmembrane</keyword>
<proteinExistence type="predicted"/>